<evidence type="ECO:0000313" key="2">
    <source>
        <dbReference type="EMBL" id="RWR98502.1"/>
    </source>
</evidence>
<reference evidence="2 3" key="1">
    <citation type="journal article" date="2018" name="Gigascience">
        <title>Genomes of trombidid mites reveal novel predicted allergens and laterally-transferred genes associated with secondary metabolism.</title>
        <authorList>
            <person name="Dong X."/>
            <person name="Chaisiri K."/>
            <person name="Xia D."/>
            <person name="Armstrong S.D."/>
            <person name="Fang Y."/>
            <person name="Donnelly M.J."/>
            <person name="Kadowaki T."/>
            <person name="McGarry J.W."/>
            <person name="Darby A.C."/>
            <person name="Makepeace B.L."/>
        </authorList>
    </citation>
    <scope>NUCLEOTIDE SEQUENCE [LARGE SCALE GENOMIC DNA]</scope>
    <source>
        <strain evidence="2">UoL-WK</strain>
    </source>
</reference>
<dbReference type="AlphaFoldDB" id="A0A443Q665"/>
<evidence type="ECO:0000256" key="1">
    <source>
        <dbReference type="SAM" id="MobiDB-lite"/>
    </source>
</evidence>
<feature type="region of interest" description="Disordered" evidence="1">
    <location>
        <begin position="1"/>
        <end position="29"/>
    </location>
</feature>
<comment type="caution">
    <text evidence="2">The sequence shown here is derived from an EMBL/GenBank/DDBJ whole genome shotgun (WGS) entry which is preliminary data.</text>
</comment>
<name>A0A443Q665_9ACAR</name>
<accession>A0A443Q665</accession>
<feature type="non-terminal residue" evidence="2">
    <location>
        <position position="159"/>
    </location>
</feature>
<keyword evidence="3" id="KW-1185">Reference proteome</keyword>
<dbReference type="PANTHER" id="PTHR46585">
    <property type="entry name" value="INTEGRASE CORE DOMAIN CONTAINING PROTEIN"/>
    <property type="match status" value="1"/>
</dbReference>
<dbReference type="OrthoDB" id="6343797at2759"/>
<evidence type="ECO:0000313" key="3">
    <source>
        <dbReference type="Proteomes" id="UP000285301"/>
    </source>
</evidence>
<protein>
    <submittedName>
        <fullName evidence="2">Uncharacterized protein</fullName>
    </submittedName>
</protein>
<gene>
    <name evidence="2" type="ORF">B4U79_06031</name>
</gene>
<organism evidence="2 3">
    <name type="scientific">Dinothrombium tinctorium</name>
    <dbReference type="NCBI Taxonomy" id="1965070"/>
    <lineage>
        <taxon>Eukaryota</taxon>
        <taxon>Metazoa</taxon>
        <taxon>Ecdysozoa</taxon>
        <taxon>Arthropoda</taxon>
        <taxon>Chelicerata</taxon>
        <taxon>Arachnida</taxon>
        <taxon>Acari</taxon>
        <taxon>Acariformes</taxon>
        <taxon>Trombidiformes</taxon>
        <taxon>Prostigmata</taxon>
        <taxon>Anystina</taxon>
        <taxon>Parasitengona</taxon>
        <taxon>Trombidioidea</taxon>
        <taxon>Trombidiidae</taxon>
        <taxon>Dinothrombium</taxon>
    </lineage>
</organism>
<feature type="compositionally biased region" description="Basic and acidic residues" evidence="1">
    <location>
        <begin position="13"/>
        <end position="29"/>
    </location>
</feature>
<sequence>PTRNVEPTVVVKNKSEENKSTEENRKPVKRKIRDEEIRDIRDWLRSQPAYTLYKQARKKFQRNRIIVQSIDEQWQTDLVDMRKFERFNDGMKSIKMKPINVTKENEAQAFRNLYGVEKFRDLLKTQANEKEISVGDVVRLKKDIQTFEKSYNPLWTDEV</sequence>
<feature type="non-terminal residue" evidence="2">
    <location>
        <position position="1"/>
    </location>
</feature>
<dbReference type="EMBL" id="NCKU01021350">
    <property type="protein sequence ID" value="RWR98502.1"/>
    <property type="molecule type" value="Genomic_DNA"/>
</dbReference>
<proteinExistence type="predicted"/>
<dbReference type="PANTHER" id="PTHR46585:SF1">
    <property type="entry name" value="CHROMO DOMAIN-CONTAINING PROTEIN"/>
    <property type="match status" value="1"/>
</dbReference>
<dbReference type="Proteomes" id="UP000285301">
    <property type="component" value="Unassembled WGS sequence"/>
</dbReference>